<dbReference type="InterPro" id="IPR007684">
    <property type="entry name" value="Znf_Ogr/Delta"/>
</dbReference>
<name>A0ABP9MR85_9GAMM</name>
<gene>
    <name evidence="2" type="ORF">GCM10023338_15270</name>
</gene>
<evidence type="ECO:0000313" key="2">
    <source>
        <dbReference type="EMBL" id="GAA5100512.1"/>
    </source>
</evidence>
<evidence type="ECO:0000259" key="1">
    <source>
        <dbReference type="Pfam" id="PF04606"/>
    </source>
</evidence>
<dbReference type="RefSeq" id="WP_077925611.1">
    <property type="nucleotide sequence ID" value="NZ_BAABKE010000004.1"/>
</dbReference>
<comment type="caution">
    <text evidence="2">The sequence shown here is derived from an EMBL/GenBank/DDBJ whole genome shotgun (WGS) entry which is preliminary data.</text>
</comment>
<dbReference type="Proteomes" id="UP001500631">
    <property type="component" value="Unassembled WGS sequence"/>
</dbReference>
<proteinExistence type="predicted"/>
<evidence type="ECO:0000313" key="3">
    <source>
        <dbReference type="Proteomes" id="UP001500631"/>
    </source>
</evidence>
<accession>A0ABP9MR85</accession>
<dbReference type="Pfam" id="PF04606">
    <property type="entry name" value="Ogr_Delta"/>
    <property type="match status" value="1"/>
</dbReference>
<protein>
    <recommendedName>
        <fullName evidence="1">Zinc finger Ogr/Delta-type domain-containing protein</fullName>
    </recommendedName>
</protein>
<organism evidence="2 3">
    <name type="scientific">Wohlfahrtiimonas larvae</name>
    <dbReference type="NCBI Taxonomy" id="1157986"/>
    <lineage>
        <taxon>Bacteria</taxon>
        <taxon>Pseudomonadati</taxon>
        <taxon>Pseudomonadota</taxon>
        <taxon>Gammaproteobacteria</taxon>
        <taxon>Cardiobacteriales</taxon>
        <taxon>Ignatzschineriaceae</taxon>
        <taxon>Wohlfahrtiimonas</taxon>
    </lineage>
</organism>
<dbReference type="EMBL" id="BAABKE010000004">
    <property type="protein sequence ID" value="GAA5100512.1"/>
    <property type="molecule type" value="Genomic_DNA"/>
</dbReference>
<sequence>MDLKTAHSFRCPECNHRAKIVTTKVITTETREKYYQCMNVYCSSTFVTYEMVDRWIVKTKK</sequence>
<feature type="domain" description="Zinc finger Ogr/Delta-type" evidence="1">
    <location>
        <begin position="10"/>
        <end position="56"/>
    </location>
</feature>
<keyword evidence="3" id="KW-1185">Reference proteome</keyword>
<reference evidence="3" key="1">
    <citation type="journal article" date="2019" name="Int. J. Syst. Evol. Microbiol.">
        <title>The Global Catalogue of Microorganisms (GCM) 10K type strain sequencing project: providing services to taxonomists for standard genome sequencing and annotation.</title>
        <authorList>
            <consortium name="The Broad Institute Genomics Platform"/>
            <consortium name="The Broad Institute Genome Sequencing Center for Infectious Disease"/>
            <person name="Wu L."/>
            <person name="Ma J."/>
        </authorList>
    </citation>
    <scope>NUCLEOTIDE SEQUENCE [LARGE SCALE GENOMIC DNA]</scope>
    <source>
        <strain evidence="3">JCM 18424</strain>
    </source>
</reference>